<dbReference type="Pfam" id="PF11547">
    <property type="entry name" value="E3_UbLigase_EDD"/>
    <property type="match status" value="1"/>
</dbReference>
<dbReference type="InterPro" id="IPR009091">
    <property type="entry name" value="RCC1/BLIP-II"/>
</dbReference>
<dbReference type="Gene3D" id="2.130.10.30">
    <property type="entry name" value="Regulator of chromosome condensation 1/beta-lactamase-inhibitor protein II"/>
    <property type="match status" value="1"/>
</dbReference>
<keyword evidence="4" id="KW-1185">Reference proteome</keyword>
<dbReference type="GO" id="GO:0005737">
    <property type="term" value="C:cytoplasm"/>
    <property type="evidence" value="ECO:0007669"/>
    <property type="project" value="TreeGrafter"/>
</dbReference>
<evidence type="ECO:0000256" key="1">
    <source>
        <dbReference type="SAM" id="MobiDB-lite"/>
    </source>
</evidence>
<accession>A0A8J5CNI5</accession>
<proteinExistence type="predicted"/>
<dbReference type="EMBL" id="JACEEZ010019404">
    <property type="protein sequence ID" value="KAG0715756.1"/>
    <property type="molecule type" value="Genomic_DNA"/>
</dbReference>
<dbReference type="SUPFAM" id="SSF50985">
    <property type="entry name" value="RCC1/BLIP-II"/>
    <property type="match status" value="1"/>
</dbReference>
<dbReference type="GO" id="GO:0090263">
    <property type="term" value="P:positive regulation of canonical Wnt signaling pathway"/>
    <property type="evidence" value="ECO:0007669"/>
    <property type="project" value="TreeGrafter"/>
</dbReference>
<dbReference type="GO" id="GO:0034450">
    <property type="term" value="F:ubiquitin-ubiquitin ligase activity"/>
    <property type="evidence" value="ECO:0007669"/>
    <property type="project" value="TreeGrafter"/>
</dbReference>
<comment type="caution">
    <text evidence="3">The sequence shown here is derived from an EMBL/GenBank/DDBJ whole genome shotgun (WGS) entry which is preliminary data.</text>
</comment>
<dbReference type="InterPro" id="IPR024725">
    <property type="entry name" value="UBR5_UBA"/>
</dbReference>
<gene>
    <name evidence="3" type="primary">hyd_1</name>
    <name evidence="3" type="ORF">GWK47_011227</name>
</gene>
<protein>
    <submittedName>
        <fullName evidence="3">E3 ubiquitin-protein ligase hyd</fullName>
    </submittedName>
</protein>
<evidence type="ECO:0000259" key="2">
    <source>
        <dbReference type="Pfam" id="PF11547"/>
    </source>
</evidence>
<dbReference type="Gene3D" id="1.10.8.10">
    <property type="entry name" value="DNA helicase RuvA subunit, C-terminal domain"/>
    <property type="match status" value="1"/>
</dbReference>
<dbReference type="PANTHER" id="PTHR46276">
    <property type="entry name" value="E3 UBIQUITIN-PROTEIN LIGASE UBR5"/>
    <property type="match status" value="1"/>
</dbReference>
<dbReference type="PANTHER" id="PTHR46276:SF1">
    <property type="entry name" value="E3 UBIQUITIN-PROTEIN LIGASE UBR5"/>
    <property type="match status" value="1"/>
</dbReference>
<organism evidence="3 4">
    <name type="scientific">Chionoecetes opilio</name>
    <name type="common">Atlantic snow crab</name>
    <name type="synonym">Cancer opilio</name>
    <dbReference type="NCBI Taxonomy" id="41210"/>
    <lineage>
        <taxon>Eukaryota</taxon>
        <taxon>Metazoa</taxon>
        <taxon>Ecdysozoa</taxon>
        <taxon>Arthropoda</taxon>
        <taxon>Crustacea</taxon>
        <taxon>Multicrustacea</taxon>
        <taxon>Malacostraca</taxon>
        <taxon>Eumalacostraca</taxon>
        <taxon>Eucarida</taxon>
        <taxon>Decapoda</taxon>
        <taxon>Pleocyemata</taxon>
        <taxon>Brachyura</taxon>
        <taxon>Eubrachyura</taxon>
        <taxon>Majoidea</taxon>
        <taxon>Majidae</taxon>
        <taxon>Chionoecetes</taxon>
    </lineage>
</organism>
<dbReference type="GO" id="GO:0043130">
    <property type="term" value="F:ubiquitin binding"/>
    <property type="evidence" value="ECO:0007669"/>
    <property type="project" value="InterPro"/>
</dbReference>
<dbReference type="GO" id="GO:0005634">
    <property type="term" value="C:nucleus"/>
    <property type="evidence" value="ECO:0007669"/>
    <property type="project" value="TreeGrafter"/>
</dbReference>
<dbReference type="AlphaFoldDB" id="A0A8J5CNI5"/>
<reference evidence="3" key="1">
    <citation type="submission" date="2020-07" db="EMBL/GenBank/DDBJ databases">
        <title>The High-quality genome of the commercially important snow crab, Chionoecetes opilio.</title>
        <authorList>
            <person name="Jeong J.-H."/>
            <person name="Ryu S."/>
        </authorList>
    </citation>
    <scope>NUCLEOTIDE SEQUENCE</scope>
    <source>
        <strain evidence="3">MADBK_172401_WGS</strain>
        <tissue evidence="3">Digestive gland</tissue>
    </source>
</reference>
<sequence>MKELIYLSEFASSKQRTNLDVNLAVNNLLSRDDEDVEEPEESGDSYVPEDLISLLDAGISVAADHPSVIIDADAMFSDDMFGYSSVRSRSGGSRGRAGERDREGSAGSTGSEHRADRELRWRDRHYSGPRKWLSNALLSVRVAQPHSDDFPYASGCIILLVIECEVDERDHGRSRGNVGSFHSFQTETGKKKDSLLPDAIDVADNLQYWPERQGSLTALRFSHIAALHSELVAVSTTGQLYQWRWADKDPYVHAEQVPNVHHPKAVPLGLYGERVVAISAAGVRCSVATESGRVATWLDETWLMSLLN</sequence>
<feature type="domain" description="E3 ubiquitin-protein ligase UBR5 ubiquitin-associated" evidence="2">
    <location>
        <begin position="15"/>
        <end position="35"/>
    </location>
</feature>
<evidence type="ECO:0000313" key="4">
    <source>
        <dbReference type="Proteomes" id="UP000770661"/>
    </source>
</evidence>
<feature type="region of interest" description="Disordered" evidence="1">
    <location>
        <begin position="86"/>
        <end position="116"/>
    </location>
</feature>
<dbReference type="Proteomes" id="UP000770661">
    <property type="component" value="Unassembled WGS sequence"/>
</dbReference>
<dbReference type="OrthoDB" id="6356038at2759"/>
<name>A0A8J5CNI5_CHIOP</name>
<dbReference type="GO" id="GO:0000209">
    <property type="term" value="P:protein polyubiquitination"/>
    <property type="evidence" value="ECO:0007669"/>
    <property type="project" value="TreeGrafter"/>
</dbReference>
<evidence type="ECO:0000313" key="3">
    <source>
        <dbReference type="EMBL" id="KAG0715756.1"/>
    </source>
</evidence>